<evidence type="ECO:0000256" key="1">
    <source>
        <dbReference type="SAM" id="Phobius"/>
    </source>
</evidence>
<gene>
    <name evidence="2" type="ORF">CBOVIS_LOCUS481</name>
</gene>
<keyword evidence="3" id="KW-1185">Reference proteome</keyword>
<dbReference type="AlphaFoldDB" id="A0A8S1E030"/>
<proteinExistence type="predicted"/>
<organism evidence="2 3">
    <name type="scientific">Caenorhabditis bovis</name>
    <dbReference type="NCBI Taxonomy" id="2654633"/>
    <lineage>
        <taxon>Eukaryota</taxon>
        <taxon>Metazoa</taxon>
        <taxon>Ecdysozoa</taxon>
        <taxon>Nematoda</taxon>
        <taxon>Chromadorea</taxon>
        <taxon>Rhabditida</taxon>
        <taxon>Rhabditina</taxon>
        <taxon>Rhabditomorpha</taxon>
        <taxon>Rhabditoidea</taxon>
        <taxon>Rhabditidae</taxon>
        <taxon>Peloderinae</taxon>
        <taxon>Caenorhabditis</taxon>
    </lineage>
</organism>
<evidence type="ECO:0000313" key="3">
    <source>
        <dbReference type="Proteomes" id="UP000494206"/>
    </source>
</evidence>
<feature type="transmembrane region" description="Helical" evidence="1">
    <location>
        <begin position="26"/>
        <end position="46"/>
    </location>
</feature>
<dbReference type="Proteomes" id="UP000494206">
    <property type="component" value="Unassembled WGS sequence"/>
</dbReference>
<keyword evidence="1" id="KW-1133">Transmembrane helix</keyword>
<dbReference type="OrthoDB" id="413313at2759"/>
<evidence type="ECO:0000313" key="2">
    <source>
        <dbReference type="EMBL" id="CAB3397006.1"/>
    </source>
</evidence>
<comment type="caution">
    <text evidence="2">The sequence shown here is derived from an EMBL/GenBank/DDBJ whole genome shotgun (WGS) entry which is preliminary data.</text>
</comment>
<dbReference type="EMBL" id="CADEPM010000001">
    <property type="protein sequence ID" value="CAB3397006.1"/>
    <property type="molecule type" value="Genomic_DNA"/>
</dbReference>
<sequence>MVSCNSYLRTITTLTMCVYFYPKVQIMHIIPVFGCFVCFVILPNIASFNISERDVEKIVERQTHLLENSCKFLWTDPFDSTLKFAPENDQYFWINADNFLLSCFDNSVLVYEQPFTGFKHADIERLVIKG</sequence>
<keyword evidence="1" id="KW-0472">Membrane</keyword>
<reference evidence="2 3" key="1">
    <citation type="submission" date="2020-04" db="EMBL/GenBank/DDBJ databases">
        <authorList>
            <person name="Laetsch R D."/>
            <person name="Stevens L."/>
            <person name="Kumar S."/>
            <person name="Blaxter L. M."/>
        </authorList>
    </citation>
    <scope>NUCLEOTIDE SEQUENCE [LARGE SCALE GENOMIC DNA]</scope>
</reference>
<keyword evidence="1" id="KW-0812">Transmembrane</keyword>
<accession>A0A8S1E030</accession>
<name>A0A8S1E030_9PELO</name>
<protein>
    <submittedName>
        <fullName evidence="2">Uncharacterized protein</fullName>
    </submittedName>
</protein>